<evidence type="ECO:0000256" key="10">
    <source>
        <dbReference type="SAM" id="Phobius"/>
    </source>
</evidence>
<evidence type="ECO:0000256" key="3">
    <source>
        <dbReference type="ARBA" id="ARBA00022692"/>
    </source>
</evidence>
<dbReference type="OrthoDB" id="412647at2759"/>
<dbReference type="Gene3D" id="2.60.120.200">
    <property type="match status" value="2"/>
</dbReference>
<keyword evidence="8" id="KW-0961">Cell wall biogenesis/degradation</keyword>
<dbReference type="GO" id="GO:0015926">
    <property type="term" value="F:glucosidase activity"/>
    <property type="evidence" value="ECO:0007669"/>
    <property type="project" value="TreeGrafter"/>
</dbReference>
<feature type="compositionally biased region" description="Basic and acidic residues" evidence="9">
    <location>
        <begin position="77"/>
        <end position="87"/>
    </location>
</feature>
<comment type="caution">
    <text evidence="12">The sequence shown here is derived from an EMBL/GenBank/DDBJ whole genome shotgun (WGS) entry which is preliminary data.</text>
</comment>
<feature type="transmembrane region" description="Helical" evidence="10">
    <location>
        <begin position="101"/>
        <end position="123"/>
    </location>
</feature>
<feature type="region of interest" description="Disordered" evidence="9">
    <location>
        <begin position="1"/>
        <end position="87"/>
    </location>
</feature>
<evidence type="ECO:0000256" key="5">
    <source>
        <dbReference type="ARBA" id="ARBA00022989"/>
    </source>
</evidence>
<evidence type="ECO:0000313" key="12">
    <source>
        <dbReference type="EMBL" id="KAF5343900.1"/>
    </source>
</evidence>
<feature type="compositionally biased region" description="Polar residues" evidence="9">
    <location>
        <begin position="45"/>
        <end position="59"/>
    </location>
</feature>
<evidence type="ECO:0000256" key="2">
    <source>
        <dbReference type="ARBA" id="ARBA00010962"/>
    </source>
</evidence>
<dbReference type="InterPro" id="IPR000757">
    <property type="entry name" value="Beta-glucanase-like"/>
</dbReference>
<dbReference type="InterPro" id="IPR013320">
    <property type="entry name" value="ConA-like_dom_sf"/>
</dbReference>
<protein>
    <recommendedName>
        <fullName evidence="11">GH16 domain-containing protein</fullName>
    </recommendedName>
</protein>
<accession>A0A8H5FNN5</accession>
<evidence type="ECO:0000256" key="4">
    <source>
        <dbReference type="ARBA" id="ARBA00022968"/>
    </source>
</evidence>
<evidence type="ECO:0000256" key="6">
    <source>
        <dbReference type="ARBA" id="ARBA00023136"/>
    </source>
</evidence>
<comment type="subcellular location">
    <subcellularLocation>
        <location evidence="1">Membrane</location>
        <topology evidence="1">Single-pass type II membrane protein</topology>
    </subcellularLocation>
</comment>
<keyword evidence="7" id="KW-0325">Glycoprotein</keyword>
<dbReference type="Proteomes" id="UP000559256">
    <property type="component" value="Unassembled WGS sequence"/>
</dbReference>
<gene>
    <name evidence="12" type="ORF">D9758_012135</name>
</gene>
<evidence type="ECO:0000256" key="8">
    <source>
        <dbReference type="ARBA" id="ARBA00023316"/>
    </source>
</evidence>
<proteinExistence type="inferred from homology"/>
<keyword evidence="13" id="KW-1185">Reference proteome</keyword>
<keyword evidence="4" id="KW-0735">Signal-anchor</keyword>
<dbReference type="PANTHER" id="PTHR31361:SF1">
    <property type="entry name" value="BETA-GLUCAN SYNTHESIS-ASSOCIATED PROTEIN KRE6-RELATED"/>
    <property type="match status" value="1"/>
</dbReference>
<dbReference type="GO" id="GO:0006078">
    <property type="term" value="P:(1-&gt;6)-beta-D-glucan biosynthetic process"/>
    <property type="evidence" value="ECO:0007669"/>
    <property type="project" value="TreeGrafter"/>
</dbReference>
<comment type="similarity">
    <text evidence="2">Belongs to the SKN1/KRE6 family.</text>
</comment>
<dbReference type="SUPFAM" id="SSF49899">
    <property type="entry name" value="Concanavalin A-like lectins/glucanases"/>
    <property type="match status" value="1"/>
</dbReference>
<dbReference type="GO" id="GO:0005886">
    <property type="term" value="C:plasma membrane"/>
    <property type="evidence" value="ECO:0007669"/>
    <property type="project" value="TreeGrafter"/>
</dbReference>
<dbReference type="EMBL" id="JAACJM010000131">
    <property type="protein sequence ID" value="KAF5343900.1"/>
    <property type="molecule type" value="Genomic_DNA"/>
</dbReference>
<dbReference type="GO" id="GO:0005789">
    <property type="term" value="C:endoplasmic reticulum membrane"/>
    <property type="evidence" value="ECO:0007669"/>
    <property type="project" value="TreeGrafter"/>
</dbReference>
<keyword evidence="3 10" id="KW-0812">Transmembrane</keyword>
<evidence type="ECO:0000256" key="9">
    <source>
        <dbReference type="SAM" id="MobiDB-lite"/>
    </source>
</evidence>
<dbReference type="GO" id="GO:0031505">
    <property type="term" value="P:fungal-type cell wall organization"/>
    <property type="evidence" value="ECO:0007669"/>
    <property type="project" value="TreeGrafter"/>
</dbReference>
<dbReference type="Pfam" id="PF03935">
    <property type="entry name" value="SKN1_KRE6_Sbg1"/>
    <property type="match status" value="1"/>
</dbReference>
<sequence>MPSRTSDEFELVETSNRRSNHRTMRSVSSSYDPVPTNAARHARSRTTADTVTQKFSLTPNPRDWGSNISPYVPEPDDAIHNPDPKKDATTDRFKIFTKRGLTNMGCLLILLLALLGLFIGYPISRFVSSKTPAFNDRHQAPVQDMGARSGLIDPDTPQDAREILAVTDGQTKMKLVFSDEFNTDGRTFYAGDDPYWEAEDFHYWGTNNLEWYDPAAITTKNGSLAITLSKRPPEINHNLTYQGGLMTTWNKFCFTGGAFYASVNLPGASNVLGLWPAVWAVGNLGRAGYGATLDGMWPYTYDSCDVGTVKNQSLNGLPAIASTGGIDGGPLSFQPGQRLSRCTCQGESHPGPAHADGSYVGRSAPEIDVIEAQVQNGVGFVSQSLQLAPFNVDYDWFNTSDNLIIYDPQVSKLNPYYKGGVYQQATSGLSETDQRCYELESPCFSTYAFEYKPGFDGGYITWVSNGKPAWTIRSEGLAADARAQISARPIPQEPMYLIVNLGISEQFGGVDWDHITFPATMTVDWIRVYQDENNVNVGCDPEDFPTRAYIKQYEEAYSNPNLTTWNGPRESGGYGQPMPKNNLVDSC</sequence>
<keyword evidence="6 10" id="KW-0472">Membrane</keyword>
<evidence type="ECO:0000259" key="11">
    <source>
        <dbReference type="PROSITE" id="PS51762"/>
    </source>
</evidence>
<evidence type="ECO:0000256" key="1">
    <source>
        <dbReference type="ARBA" id="ARBA00004606"/>
    </source>
</evidence>
<evidence type="ECO:0000313" key="13">
    <source>
        <dbReference type="Proteomes" id="UP000559256"/>
    </source>
</evidence>
<dbReference type="InterPro" id="IPR005629">
    <property type="entry name" value="Skn1/Kre6/Sbg1"/>
</dbReference>
<dbReference type="CDD" id="cd02180">
    <property type="entry name" value="GH16_fungal_KRE6_glucanase"/>
    <property type="match status" value="1"/>
</dbReference>
<dbReference type="AlphaFoldDB" id="A0A8H5FNN5"/>
<evidence type="ECO:0000256" key="7">
    <source>
        <dbReference type="ARBA" id="ARBA00023180"/>
    </source>
</evidence>
<feature type="domain" description="GH16" evidence="11">
    <location>
        <begin position="135"/>
        <end position="534"/>
    </location>
</feature>
<name>A0A8H5FNN5_9AGAR</name>
<reference evidence="12 13" key="1">
    <citation type="journal article" date="2020" name="ISME J.">
        <title>Uncovering the hidden diversity of litter-decomposition mechanisms in mushroom-forming fungi.</title>
        <authorList>
            <person name="Floudas D."/>
            <person name="Bentzer J."/>
            <person name="Ahren D."/>
            <person name="Johansson T."/>
            <person name="Persson P."/>
            <person name="Tunlid A."/>
        </authorList>
    </citation>
    <scope>NUCLEOTIDE SEQUENCE [LARGE SCALE GENOMIC DNA]</scope>
    <source>
        <strain evidence="12 13">CBS 291.85</strain>
    </source>
</reference>
<dbReference type="PROSITE" id="PS51762">
    <property type="entry name" value="GH16_2"/>
    <property type="match status" value="1"/>
</dbReference>
<organism evidence="12 13">
    <name type="scientific">Tetrapyrgos nigripes</name>
    <dbReference type="NCBI Taxonomy" id="182062"/>
    <lineage>
        <taxon>Eukaryota</taxon>
        <taxon>Fungi</taxon>
        <taxon>Dikarya</taxon>
        <taxon>Basidiomycota</taxon>
        <taxon>Agaricomycotina</taxon>
        <taxon>Agaricomycetes</taxon>
        <taxon>Agaricomycetidae</taxon>
        <taxon>Agaricales</taxon>
        <taxon>Marasmiineae</taxon>
        <taxon>Marasmiaceae</taxon>
        <taxon>Tetrapyrgos</taxon>
    </lineage>
</organism>
<feature type="region of interest" description="Disordered" evidence="9">
    <location>
        <begin position="561"/>
        <end position="587"/>
    </location>
</feature>
<keyword evidence="5 10" id="KW-1133">Transmembrane helix</keyword>
<dbReference type="PANTHER" id="PTHR31361">
    <property type="entry name" value="BETA-GLUCAN SYNTHESIS-ASSOCIATED PROTEIN KRE6-RELATED"/>
    <property type="match status" value="1"/>
</dbReference>
<dbReference type="FunFam" id="2.60.120.200:FF:000259">
    <property type="entry name" value="Chromosome 9, whole genome shotgun sequence"/>
    <property type="match status" value="1"/>
</dbReference>